<dbReference type="Proteomes" id="UP000295280">
    <property type="component" value="Unassembled WGS sequence"/>
</dbReference>
<reference evidence="2 3" key="1">
    <citation type="submission" date="2019-01" db="EMBL/GenBank/DDBJ databases">
        <title>Draft genome sequences of the type strains of six Macrococcus species.</title>
        <authorList>
            <person name="Mazhar S."/>
            <person name="Altermann E."/>
            <person name="Hill C."/>
            <person name="Mcauliffe O."/>
        </authorList>
    </citation>
    <scope>NUCLEOTIDE SEQUENCE [LARGE SCALE GENOMIC DNA]</scope>
    <source>
        <strain evidence="2 3">ATCC 51828</strain>
    </source>
</reference>
<dbReference type="Pfam" id="PF08378">
    <property type="entry name" value="NERD"/>
    <property type="match status" value="1"/>
</dbReference>
<name>A0A9Q8CNU4_9STAP</name>
<keyword evidence="3" id="KW-1185">Reference proteome</keyword>
<dbReference type="EMBL" id="SCWD01000001">
    <property type="protein sequence ID" value="TDM04502.1"/>
    <property type="molecule type" value="Genomic_DNA"/>
</dbReference>
<dbReference type="OrthoDB" id="2417001at2"/>
<accession>A0A9Q8CNU4</accession>
<comment type="caution">
    <text evidence="2">The sequence shown here is derived from an EMBL/GenBank/DDBJ whole genome shotgun (WGS) entry which is preliminary data.</text>
</comment>
<dbReference type="InterPro" id="IPR011528">
    <property type="entry name" value="NERD"/>
</dbReference>
<proteinExistence type="predicted"/>
<evidence type="ECO:0000313" key="3">
    <source>
        <dbReference type="Proteomes" id="UP000295280"/>
    </source>
</evidence>
<dbReference type="RefSeq" id="WP_133417361.1">
    <property type="nucleotide sequence ID" value="NZ_SCWD01000001.1"/>
</dbReference>
<protein>
    <submittedName>
        <fullName evidence="2">NERD domain-containing protein</fullName>
    </submittedName>
</protein>
<evidence type="ECO:0000259" key="1">
    <source>
        <dbReference type="Pfam" id="PF08378"/>
    </source>
</evidence>
<sequence>MFLKTHQPSDYIHYLMAADKRITLNRSDDRVLKNYLKGYEGERHYYERAHGCGGLKLWDLSLHSPALAQFDFIHLYNGKVYHFDIKNYTGTVRRSGRQFVSEGEYYYQDILSQLNRADFYLTRFLREHGFQNEVVSRIVFIHPQLTLLEDSADPQIVKPSQVEEVIHFFSQDYQPTREEERLAQFMLMNHQSTHPHERIFYYPFQDMKKGIRCPRCRYIGLKSEKGLKKIRCQCGFSEHKKIVLQATIEEMLLLKNAPVSRQEIDEWTAMCPKAITRVLKENFQMHYKNRATVYSALKN</sequence>
<dbReference type="AlphaFoldDB" id="A0A9Q8CNU4"/>
<feature type="domain" description="NERD" evidence="1">
    <location>
        <begin position="37"/>
        <end position="141"/>
    </location>
</feature>
<gene>
    <name evidence="2" type="ORF">ERX40_04845</name>
</gene>
<organism evidence="2 3">
    <name type="scientific">Macrococcus carouselicus</name>
    <dbReference type="NCBI Taxonomy" id="69969"/>
    <lineage>
        <taxon>Bacteria</taxon>
        <taxon>Bacillati</taxon>
        <taxon>Bacillota</taxon>
        <taxon>Bacilli</taxon>
        <taxon>Bacillales</taxon>
        <taxon>Staphylococcaceae</taxon>
        <taxon>Macrococcus</taxon>
    </lineage>
</organism>
<evidence type="ECO:0000313" key="2">
    <source>
        <dbReference type="EMBL" id="TDM04502.1"/>
    </source>
</evidence>